<comment type="subunit">
    <text evidence="4">Monomer.</text>
</comment>
<evidence type="ECO:0000256" key="11">
    <source>
        <dbReference type="SAM" id="SignalP"/>
    </source>
</evidence>
<name>A0A098YSH7_9BACT</name>
<sequence>MKLKSKIFLTITFVATLFAACSSGNDKNLTVSGLNPAKFDTIIHEKPMKLFVIKNSHDMEVCVTNFGARIVSICVPNKADIATDVVLGFDNIAQYADTVHNASDFGAVIGRYANRINKGQITVAGKKIQLPQNSLRHCLHGGPSGWQYAIYEGQQLNDSTLQLSLHSPNGDNNFPGNVTATVTYNVKNDNTLDIQFEATTDAETVINMTNNSYFNLSGDPSKAGTNMILYINADNYTPCDSTLMTTGEIKSVYGTPMDFRKRHPLFETIGDTTFTQIKYANGYDHNYVLNTYTKGKGDDTKVAASLYSPESGIYMELFTNQPGLQFYSGNLLSGSVLGKKGIAYPQRAAVCLAPQKYPNSPNKKNWPSPYLKPGEKYFSHVAYRFSIR</sequence>
<keyword evidence="7 8" id="KW-0119">Carbohydrate metabolism</keyword>
<evidence type="ECO:0000313" key="13">
    <source>
        <dbReference type="Proteomes" id="UP000029723"/>
    </source>
</evidence>
<dbReference type="PROSITE" id="PS51257">
    <property type="entry name" value="PROKAR_LIPOPROTEIN"/>
    <property type="match status" value="1"/>
</dbReference>
<keyword evidence="5" id="KW-0106">Calcium</keyword>
<comment type="pathway">
    <text evidence="2 8">Carbohydrate metabolism; hexose metabolism.</text>
</comment>
<keyword evidence="11" id="KW-0732">Signal</keyword>
<dbReference type="AlphaFoldDB" id="A0A098YSH7"/>
<feature type="binding site" evidence="10">
    <location>
        <begin position="114"/>
        <end position="115"/>
    </location>
    <ligand>
        <name>beta-D-galactose</name>
        <dbReference type="ChEBI" id="CHEBI:27667"/>
    </ligand>
</feature>
<evidence type="ECO:0000256" key="9">
    <source>
        <dbReference type="PIRSR" id="PIRSR005096-2"/>
    </source>
</evidence>
<dbReference type="PANTHER" id="PTHR10091">
    <property type="entry name" value="ALDOSE-1-EPIMERASE"/>
    <property type="match status" value="1"/>
</dbReference>
<dbReference type="PANTHER" id="PTHR10091:SF0">
    <property type="entry name" value="GALACTOSE MUTAROTASE"/>
    <property type="match status" value="1"/>
</dbReference>
<feature type="binding site" evidence="9">
    <location>
        <position position="284"/>
    </location>
    <ligand>
        <name>beta-D-galactose</name>
        <dbReference type="ChEBI" id="CHEBI:27667"/>
    </ligand>
</feature>
<dbReference type="NCBIfam" id="NF008277">
    <property type="entry name" value="PRK11055.1"/>
    <property type="match status" value="1"/>
</dbReference>
<evidence type="ECO:0000256" key="10">
    <source>
        <dbReference type="PIRSR" id="PIRSR005096-3"/>
    </source>
</evidence>
<organism evidence="12 13">
    <name type="scientific">Hoylesella timonensis S9-PR14</name>
    <dbReference type="NCBI Taxonomy" id="1401062"/>
    <lineage>
        <taxon>Bacteria</taxon>
        <taxon>Pseudomonadati</taxon>
        <taxon>Bacteroidota</taxon>
        <taxon>Bacteroidia</taxon>
        <taxon>Bacteroidales</taxon>
        <taxon>Prevotellaceae</taxon>
        <taxon>Hoylesella</taxon>
    </lineage>
</organism>
<dbReference type="PIRSF" id="PIRSF005096">
    <property type="entry name" value="GALM"/>
    <property type="match status" value="1"/>
</dbReference>
<dbReference type="EMBL" id="JRPQ01000072">
    <property type="protein sequence ID" value="KGI22354.1"/>
    <property type="molecule type" value="Genomic_DNA"/>
</dbReference>
<evidence type="ECO:0000256" key="2">
    <source>
        <dbReference type="ARBA" id="ARBA00005028"/>
    </source>
</evidence>
<dbReference type="GO" id="GO:0030246">
    <property type="term" value="F:carbohydrate binding"/>
    <property type="evidence" value="ECO:0007669"/>
    <property type="project" value="InterPro"/>
</dbReference>
<dbReference type="OrthoDB" id="9779408at2"/>
<keyword evidence="6 8" id="KW-0413">Isomerase</keyword>
<dbReference type="Gene3D" id="2.70.98.10">
    <property type="match status" value="1"/>
</dbReference>
<dbReference type="CDD" id="cd09019">
    <property type="entry name" value="galactose_mutarotase_like"/>
    <property type="match status" value="1"/>
</dbReference>
<reference evidence="12 13" key="1">
    <citation type="submission" date="2014-07" db="EMBL/GenBank/DDBJ databases">
        <authorList>
            <person name="McCorrison J."/>
            <person name="Sanka R."/>
            <person name="Torralba M."/>
            <person name="Gillis M."/>
            <person name="Haft D.H."/>
            <person name="Methe B."/>
            <person name="Sutton G."/>
            <person name="Nelson K.E."/>
        </authorList>
    </citation>
    <scope>NUCLEOTIDE SEQUENCE [LARGE SCALE GENOMIC DNA]</scope>
    <source>
        <strain evidence="12 13">S9-PR14</strain>
    </source>
</reference>
<proteinExistence type="inferred from homology"/>
<dbReference type="Pfam" id="PF01263">
    <property type="entry name" value="Aldose_epim"/>
    <property type="match status" value="1"/>
</dbReference>
<evidence type="ECO:0000256" key="6">
    <source>
        <dbReference type="ARBA" id="ARBA00023235"/>
    </source>
</evidence>
<dbReference type="RefSeq" id="WP_036926917.1">
    <property type="nucleotide sequence ID" value="NZ_JRPQ01000072.1"/>
</dbReference>
<dbReference type="EC" id="5.1.3.3" evidence="8"/>
<protein>
    <recommendedName>
        <fullName evidence="8">Aldose 1-epimerase</fullName>
        <ecNumber evidence="8">5.1.3.3</ecNumber>
    </recommendedName>
</protein>
<evidence type="ECO:0000313" key="12">
    <source>
        <dbReference type="EMBL" id="KGI22354.1"/>
    </source>
</evidence>
<evidence type="ECO:0000256" key="8">
    <source>
        <dbReference type="PIRNR" id="PIRNR005096"/>
    </source>
</evidence>
<feature type="chain" id="PRO_5001942722" description="Aldose 1-epimerase" evidence="11">
    <location>
        <begin position="20"/>
        <end position="388"/>
    </location>
</feature>
<dbReference type="InterPro" id="IPR014718">
    <property type="entry name" value="GH-type_carb-bd"/>
</dbReference>
<dbReference type="InterPro" id="IPR008183">
    <property type="entry name" value="Aldose_1/G6P_1-epimerase"/>
</dbReference>
<accession>A0A098YSH7</accession>
<evidence type="ECO:0000256" key="7">
    <source>
        <dbReference type="ARBA" id="ARBA00023277"/>
    </source>
</evidence>
<dbReference type="SUPFAM" id="SSF74650">
    <property type="entry name" value="Galactose mutarotase-like"/>
    <property type="match status" value="1"/>
</dbReference>
<feature type="signal peptide" evidence="11">
    <location>
        <begin position="1"/>
        <end position="19"/>
    </location>
</feature>
<gene>
    <name evidence="12" type="ORF">HMPREF9304_04755</name>
</gene>
<dbReference type="InterPro" id="IPR047215">
    <property type="entry name" value="Galactose_mutarotase-like"/>
</dbReference>
<comment type="cofactor">
    <cofactor evidence="1">
        <name>Ca(2+)</name>
        <dbReference type="ChEBI" id="CHEBI:29108"/>
    </cofactor>
</comment>
<comment type="catalytic activity">
    <reaction evidence="8">
        <text>alpha-D-glucose = beta-D-glucose</text>
        <dbReference type="Rhea" id="RHEA:10264"/>
        <dbReference type="ChEBI" id="CHEBI:15903"/>
        <dbReference type="ChEBI" id="CHEBI:17925"/>
        <dbReference type="EC" id="5.1.3.3"/>
    </reaction>
</comment>
<dbReference type="GO" id="GO:0005737">
    <property type="term" value="C:cytoplasm"/>
    <property type="evidence" value="ECO:0007669"/>
    <property type="project" value="TreeGrafter"/>
</dbReference>
<dbReference type="UniPathway" id="UPA00242"/>
<comment type="caution">
    <text evidence="12">The sequence shown here is derived from an EMBL/GenBank/DDBJ whole genome shotgun (WGS) entry which is preliminary data.</text>
</comment>
<evidence type="ECO:0000256" key="4">
    <source>
        <dbReference type="ARBA" id="ARBA00011245"/>
    </source>
</evidence>
<dbReference type="GO" id="GO:0006006">
    <property type="term" value="P:glucose metabolic process"/>
    <property type="evidence" value="ECO:0007669"/>
    <property type="project" value="TreeGrafter"/>
</dbReference>
<evidence type="ECO:0000256" key="1">
    <source>
        <dbReference type="ARBA" id="ARBA00001913"/>
    </source>
</evidence>
<dbReference type="GO" id="GO:0004034">
    <property type="term" value="F:aldose 1-epimerase activity"/>
    <property type="evidence" value="ECO:0007669"/>
    <property type="project" value="UniProtKB-EC"/>
</dbReference>
<comment type="similarity">
    <text evidence="3 8">Belongs to the aldose epimerase family.</text>
</comment>
<dbReference type="InterPro" id="IPR015443">
    <property type="entry name" value="Aldose_1-epimerase"/>
</dbReference>
<dbReference type="GO" id="GO:0033499">
    <property type="term" value="P:galactose catabolic process via UDP-galactose, Leloir pathway"/>
    <property type="evidence" value="ECO:0007669"/>
    <property type="project" value="TreeGrafter"/>
</dbReference>
<dbReference type="InterPro" id="IPR011013">
    <property type="entry name" value="Gal_mutarotase_sf_dom"/>
</dbReference>
<evidence type="ECO:0000256" key="3">
    <source>
        <dbReference type="ARBA" id="ARBA00006206"/>
    </source>
</evidence>
<evidence type="ECO:0000256" key="5">
    <source>
        <dbReference type="ARBA" id="ARBA00022837"/>
    </source>
</evidence>
<dbReference type="Proteomes" id="UP000029723">
    <property type="component" value="Unassembled WGS sequence"/>
</dbReference>